<feature type="domain" description="CYTH" evidence="1">
    <location>
        <begin position="2"/>
        <end position="198"/>
    </location>
</feature>
<name>A0ABT3X1P8_9BACL</name>
<sequence>MAIETEVKFRMEKAAWTAIKADYERDHTVGHIEEQTNQYYHDTKGRINERRIGLRLRRMEGKSVLTIKGDSPDGIKREEIEETYPAATDSLPPDSPALQALLARVGIAYDDIVPQVMMTTRRTVFHLQEAGFAAEVCFDDVSILDTCREHKLFEIEFELVSGDESRLFEIVDAFHSRYGEQVERSGVSKLAYALNLVSCRE</sequence>
<dbReference type="PANTHER" id="PTHR39569:SF1">
    <property type="entry name" value="INORGANIC TRIPHOSPHATASE"/>
    <property type="match status" value="1"/>
</dbReference>
<protein>
    <submittedName>
        <fullName evidence="2">CYTH domain-containing protein</fullName>
    </submittedName>
</protein>
<gene>
    <name evidence="2" type="ORF">OS242_07935</name>
</gene>
<dbReference type="EMBL" id="JAPMLT010000003">
    <property type="protein sequence ID" value="MCX7569892.1"/>
    <property type="molecule type" value="Genomic_DNA"/>
</dbReference>
<dbReference type="InterPro" id="IPR023577">
    <property type="entry name" value="CYTH_domain"/>
</dbReference>
<evidence type="ECO:0000313" key="3">
    <source>
        <dbReference type="Proteomes" id="UP001208017"/>
    </source>
</evidence>
<proteinExistence type="predicted"/>
<keyword evidence="3" id="KW-1185">Reference proteome</keyword>
<dbReference type="Gene3D" id="2.40.320.10">
    <property type="entry name" value="Hypothetical Protein Pfu-838710-001"/>
    <property type="match status" value="1"/>
</dbReference>
<dbReference type="Proteomes" id="UP001208017">
    <property type="component" value="Unassembled WGS sequence"/>
</dbReference>
<dbReference type="Pfam" id="PF01928">
    <property type="entry name" value="CYTH"/>
    <property type="match status" value="1"/>
</dbReference>
<dbReference type="RefSeq" id="WP_267151142.1">
    <property type="nucleotide sequence ID" value="NZ_JAPMLT010000003.1"/>
</dbReference>
<dbReference type="SUPFAM" id="SSF55154">
    <property type="entry name" value="CYTH-like phosphatases"/>
    <property type="match status" value="1"/>
</dbReference>
<organism evidence="2 3">
    <name type="scientific">Tumebacillus lacus</name>
    <dbReference type="NCBI Taxonomy" id="2995335"/>
    <lineage>
        <taxon>Bacteria</taxon>
        <taxon>Bacillati</taxon>
        <taxon>Bacillota</taxon>
        <taxon>Bacilli</taxon>
        <taxon>Bacillales</taxon>
        <taxon>Alicyclobacillaceae</taxon>
        <taxon>Tumebacillus</taxon>
    </lineage>
</organism>
<dbReference type="InterPro" id="IPR039013">
    <property type="entry name" value="YgiF"/>
</dbReference>
<reference evidence="2 3" key="1">
    <citation type="submission" date="2022-11" db="EMBL/GenBank/DDBJ databases">
        <title>Study of microbial diversity in lake waters.</title>
        <authorList>
            <person name="Zhang J."/>
        </authorList>
    </citation>
    <scope>NUCLEOTIDE SEQUENCE [LARGE SCALE GENOMIC DNA]</scope>
    <source>
        <strain evidence="2 3">DT12</strain>
    </source>
</reference>
<dbReference type="PROSITE" id="PS51707">
    <property type="entry name" value="CYTH"/>
    <property type="match status" value="1"/>
</dbReference>
<dbReference type="InterPro" id="IPR033469">
    <property type="entry name" value="CYTH-like_dom_sf"/>
</dbReference>
<evidence type="ECO:0000259" key="1">
    <source>
        <dbReference type="PROSITE" id="PS51707"/>
    </source>
</evidence>
<evidence type="ECO:0000313" key="2">
    <source>
        <dbReference type="EMBL" id="MCX7569892.1"/>
    </source>
</evidence>
<dbReference type="SMART" id="SM01118">
    <property type="entry name" value="CYTH"/>
    <property type="match status" value="1"/>
</dbReference>
<comment type="caution">
    <text evidence="2">The sequence shown here is derived from an EMBL/GenBank/DDBJ whole genome shotgun (WGS) entry which is preliminary data.</text>
</comment>
<accession>A0ABT3X1P8</accession>
<dbReference type="PANTHER" id="PTHR39569">
    <property type="entry name" value="INORGANIC TRIPHOSPHATASE"/>
    <property type="match status" value="1"/>
</dbReference>